<gene>
    <name evidence="1" type="ORF">DI616_06680</name>
</gene>
<dbReference type="Gene3D" id="3.30.1460.30">
    <property type="entry name" value="YgaC/TfoX-N like chaperone"/>
    <property type="match status" value="1"/>
</dbReference>
<evidence type="ECO:0000313" key="2">
    <source>
        <dbReference type="Proteomes" id="UP000315344"/>
    </source>
</evidence>
<dbReference type="SUPFAM" id="SSF159894">
    <property type="entry name" value="YgaC/TfoX-N like"/>
    <property type="match status" value="1"/>
</dbReference>
<proteinExistence type="predicted"/>
<sequence length="83" mass="9005">MFGEYGVYLDGVIFGRVRDGQLFIQPTDGARGALRNPAGAIPCRNARPHLRIACEDLDMPGHVLENLSLTVANLTKKRLAGAE</sequence>
<evidence type="ECO:0000313" key="1">
    <source>
        <dbReference type="EMBL" id="TKW67330.1"/>
    </source>
</evidence>
<accession>A0A533IB87</accession>
<reference evidence="1 2" key="1">
    <citation type="journal article" date="2017" name="Nat. Commun.">
        <title>In situ click chemistry generation of cyclooxygenase-2 inhibitors.</title>
        <authorList>
            <person name="Bhardwaj A."/>
            <person name="Kaur J."/>
            <person name="Wuest M."/>
            <person name="Wuest F."/>
        </authorList>
    </citation>
    <scope>NUCLEOTIDE SEQUENCE [LARGE SCALE GENOMIC DNA]</scope>
    <source>
        <strain evidence="1">S2_012_000_R3_94</strain>
    </source>
</reference>
<dbReference type="AlphaFoldDB" id="A0A533IB87"/>
<dbReference type="EMBL" id="VAFL01000004">
    <property type="protein sequence ID" value="TKW67330.1"/>
    <property type="molecule type" value="Genomic_DNA"/>
</dbReference>
<comment type="caution">
    <text evidence="1">The sequence shown here is derived from an EMBL/GenBank/DDBJ whole genome shotgun (WGS) entry which is preliminary data.</text>
</comment>
<protein>
    <submittedName>
        <fullName evidence="1">TfoX/Sxy family protein</fullName>
    </submittedName>
</protein>
<dbReference type="Proteomes" id="UP000315344">
    <property type="component" value="Unassembled WGS sequence"/>
</dbReference>
<name>A0A533IB87_PARDE</name>
<organism evidence="1 2">
    <name type="scientific">Paracoccus denitrificans</name>
    <dbReference type="NCBI Taxonomy" id="266"/>
    <lineage>
        <taxon>Bacteria</taxon>
        <taxon>Pseudomonadati</taxon>
        <taxon>Pseudomonadota</taxon>
        <taxon>Alphaproteobacteria</taxon>
        <taxon>Rhodobacterales</taxon>
        <taxon>Paracoccaceae</taxon>
        <taxon>Paracoccus</taxon>
    </lineage>
</organism>